<dbReference type="Proteomes" id="UP000522688">
    <property type="component" value="Unassembled WGS sequence"/>
</dbReference>
<evidence type="ECO:0000256" key="1">
    <source>
        <dbReference type="SAM" id="MobiDB-lite"/>
    </source>
</evidence>
<dbReference type="RefSeq" id="WP_167627263.1">
    <property type="nucleotide sequence ID" value="NZ_BAAAHR010000002.1"/>
</dbReference>
<organism evidence="2 3">
    <name type="scientific">Frigoribacterium faeni</name>
    <dbReference type="NCBI Taxonomy" id="145483"/>
    <lineage>
        <taxon>Bacteria</taxon>
        <taxon>Bacillati</taxon>
        <taxon>Actinomycetota</taxon>
        <taxon>Actinomycetes</taxon>
        <taxon>Micrococcales</taxon>
        <taxon>Microbacteriaceae</taxon>
        <taxon>Frigoribacterium</taxon>
    </lineage>
</organism>
<gene>
    <name evidence="2" type="ORF">FB463_000940</name>
</gene>
<dbReference type="AlphaFoldDB" id="A0A7W3JH63"/>
<protein>
    <submittedName>
        <fullName evidence="2">Uncharacterized protein</fullName>
    </submittedName>
</protein>
<name>A0A7W3JH63_9MICO</name>
<feature type="region of interest" description="Disordered" evidence="1">
    <location>
        <begin position="27"/>
        <end position="50"/>
    </location>
</feature>
<comment type="caution">
    <text evidence="2">The sequence shown here is derived from an EMBL/GenBank/DDBJ whole genome shotgun (WGS) entry which is preliminary data.</text>
</comment>
<evidence type="ECO:0000313" key="2">
    <source>
        <dbReference type="EMBL" id="MBA8812716.1"/>
    </source>
</evidence>
<sequence length="50" mass="4924">MTDAPAPGFTMLGSADAVVCDGDSCALPSTADRPATTDGPRTAETAAPRS</sequence>
<reference evidence="2 3" key="1">
    <citation type="submission" date="2020-07" db="EMBL/GenBank/DDBJ databases">
        <title>Sequencing the genomes of 1000 actinobacteria strains.</title>
        <authorList>
            <person name="Klenk H.-P."/>
        </authorList>
    </citation>
    <scope>NUCLEOTIDE SEQUENCE [LARGE SCALE GENOMIC DNA]</scope>
    <source>
        <strain evidence="2 3">DSM 10309</strain>
    </source>
</reference>
<evidence type="ECO:0000313" key="3">
    <source>
        <dbReference type="Proteomes" id="UP000522688"/>
    </source>
</evidence>
<dbReference type="EMBL" id="JACGWW010000001">
    <property type="protein sequence ID" value="MBA8812716.1"/>
    <property type="molecule type" value="Genomic_DNA"/>
</dbReference>
<proteinExistence type="predicted"/>
<accession>A0A7W3JH63</accession>